<comment type="similarity">
    <text evidence="2">Belongs to the EamA transporter family.</text>
</comment>
<evidence type="ECO:0000313" key="11">
    <source>
        <dbReference type="Proteomes" id="UP000617531"/>
    </source>
</evidence>
<dbReference type="InterPro" id="IPR037185">
    <property type="entry name" value="EmrE-like"/>
</dbReference>
<evidence type="ECO:0000256" key="8">
    <source>
        <dbReference type="SAM" id="Phobius"/>
    </source>
</evidence>
<evidence type="ECO:0000256" key="1">
    <source>
        <dbReference type="ARBA" id="ARBA00004651"/>
    </source>
</evidence>
<dbReference type="Proteomes" id="UP000617531">
    <property type="component" value="Unassembled WGS sequence"/>
</dbReference>
<dbReference type="AlphaFoldDB" id="A0A8J3M2Y5"/>
<feature type="domain" description="EamA" evidence="9">
    <location>
        <begin position="11"/>
        <end position="147"/>
    </location>
</feature>
<feature type="transmembrane region" description="Helical" evidence="8">
    <location>
        <begin position="12"/>
        <end position="36"/>
    </location>
</feature>
<keyword evidence="3" id="KW-0813">Transport</keyword>
<feature type="transmembrane region" description="Helical" evidence="8">
    <location>
        <begin position="42"/>
        <end position="64"/>
    </location>
</feature>
<organism evidence="10 11">
    <name type="scientific">Pseudolysinimonas yzui</name>
    <dbReference type="NCBI Taxonomy" id="2708254"/>
    <lineage>
        <taxon>Bacteria</taxon>
        <taxon>Bacillati</taxon>
        <taxon>Actinomycetota</taxon>
        <taxon>Actinomycetes</taxon>
        <taxon>Micrococcales</taxon>
        <taxon>Microbacteriaceae</taxon>
        <taxon>Pseudolysinimonas</taxon>
    </lineage>
</organism>
<reference evidence="10" key="2">
    <citation type="submission" date="2020-09" db="EMBL/GenBank/DDBJ databases">
        <authorList>
            <person name="Sun Q."/>
            <person name="Zhou Y."/>
        </authorList>
    </citation>
    <scope>NUCLEOTIDE SEQUENCE</scope>
    <source>
        <strain evidence="10">CGMCC 1.16548</strain>
    </source>
</reference>
<proteinExistence type="inferred from homology"/>
<feature type="transmembrane region" description="Helical" evidence="8">
    <location>
        <begin position="107"/>
        <end position="124"/>
    </location>
</feature>
<evidence type="ECO:0000256" key="6">
    <source>
        <dbReference type="ARBA" id="ARBA00022989"/>
    </source>
</evidence>
<feature type="transmembrane region" description="Helical" evidence="8">
    <location>
        <begin position="76"/>
        <end position="95"/>
    </location>
</feature>
<evidence type="ECO:0000256" key="3">
    <source>
        <dbReference type="ARBA" id="ARBA00022448"/>
    </source>
</evidence>
<keyword evidence="4" id="KW-1003">Cell membrane</keyword>
<dbReference type="PANTHER" id="PTHR22911">
    <property type="entry name" value="ACYL-MALONYL CONDENSING ENZYME-RELATED"/>
    <property type="match status" value="1"/>
</dbReference>
<dbReference type="GO" id="GO:0005886">
    <property type="term" value="C:plasma membrane"/>
    <property type="evidence" value="ECO:0007669"/>
    <property type="project" value="UniProtKB-SubCell"/>
</dbReference>
<dbReference type="InterPro" id="IPR000620">
    <property type="entry name" value="EamA_dom"/>
</dbReference>
<sequence>MPPAPPLQSRTGYLYAIGAYGLWGILPLYFLLLVPAGAFEVVAFRILMSLLFCALLLTIIRAWGRVGALLRDRRTMLLMALAAGAIYINWQVYVFAALGGHVIEASLGYFINPIVTVLLGVLVLREKVRPAQWAALSIAFVAILVIVVGYGAFPWIALALAFSFGAYGLIKRVVGPTVDAVGGLTLETAWLAPLALGQLVLVSTIGGGLDFGQNGLAHSALMVGAGVVTTVPLLLFAAGARRIPLVALGMTQFLAPLAQLLIGWLVLHEAMPLERWIGFALVWVALIVLMADMVAASRSSRRVADESI</sequence>
<dbReference type="InterPro" id="IPR004626">
    <property type="entry name" value="RarD"/>
</dbReference>
<keyword evidence="7 8" id="KW-0472">Membrane</keyword>
<evidence type="ECO:0000256" key="7">
    <source>
        <dbReference type="ARBA" id="ARBA00023136"/>
    </source>
</evidence>
<gene>
    <name evidence="10" type="ORF">GCM10011600_21770</name>
</gene>
<evidence type="ECO:0000259" key="9">
    <source>
        <dbReference type="Pfam" id="PF00892"/>
    </source>
</evidence>
<feature type="transmembrane region" description="Helical" evidence="8">
    <location>
        <begin position="215"/>
        <end position="238"/>
    </location>
</feature>
<comment type="caution">
    <text evidence="10">The sequence shown here is derived from an EMBL/GenBank/DDBJ whole genome shotgun (WGS) entry which is preliminary data.</text>
</comment>
<dbReference type="EMBL" id="BNAI01000004">
    <property type="protein sequence ID" value="GHF20446.1"/>
    <property type="molecule type" value="Genomic_DNA"/>
</dbReference>
<feature type="transmembrane region" description="Helical" evidence="8">
    <location>
        <begin position="131"/>
        <end position="147"/>
    </location>
</feature>
<keyword evidence="6 8" id="KW-1133">Transmembrane helix</keyword>
<comment type="subcellular location">
    <subcellularLocation>
        <location evidence="1">Cell membrane</location>
        <topology evidence="1">Multi-pass membrane protein</topology>
    </subcellularLocation>
</comment>
<name>A0A8J3M2Y5_9MICO</name>
<evidence type="ECO:0000256" key="4">
    <source>
        <dbReference type="ARBA" id="ARBA00022475"/>
    </source>
</evidence>
<evidence type="ECO:0000256" key="5">
    <source>
        <dbReference type="ARBA" id="ARBA00022692"/>
    </source>
</evidence>
<reference evidence="10" key="1">
    <citation type="journal article" date="2014" name="Int. J. Syst. Evol. Microbiol.">
        <title>Complete genome sequence of Corynebacterium casei LMG S-19264T (=DSM 44701T), isolated from a smear-ripened cheese.</title>
        <authorList>
            <consortium name="US DOE Joint Genome Institute (JGI-PGF)"/>
            <person name="Walter F."/>
            <person name="Albersmeier A."/>
            <person name="Kalinowski J."/>
            <person name="Ruckert C."/>
        </authorList>
    </citation>
    <scope>NUCLEOTIDE SEQUENCE</scope>
    <source>
        <strain evidence="10">CGMCC 1.16548</strain>
    </source>
</reference>
<keyword evidence="5 8" id="KW-0812">Transmembrane</keyword>
<keyword evidence="11" id="KW-1185">Reference proteome</keyword>
<dbReference type="SUPFAM" id="SSF103481">
    <property type="entry name" value="Multidrug resistance efflux transporter EmrE"/>
    <property type="match status" value="2"/>
</dbReference>
<accession>A0A8J3M2Y5</accession>
<dbReference type="RefSeq" id="WP_191283534.1">
    <property type="nucleotide sequence ID" value="NZ_BNAI01000004.1"/>
</dbReference>
<evidence type="ECO:0000313" key="10">
    <source>
        <dbReference type="EMBL" id="GHF20446.1"/>
    </source>
</evidence>
<dbReference type="Pfam" id="PF00892">
    <property type="entry name" value="EamA"/>
    <property type="match status" value="1"/>
</dbReference>
<dbReference type="PANTHER" id="PTHR22911:SF137">
    <property type="entry name" value="SOLUTE CARRIER FAMILY 35 MEMBER G2-RELATED"/>
    <property type="match status" value="1"/>
</dbReference>
<evidence type="ECO:0000256" key="2">
    <source>
        <dbReference type="ARBA" id="ARBA00007362"/>
    </source>
</evidence>
<feature type="transmembrane region" description="Helical" evidence="8">
    <location>
        <begin position="245"/>
        <end position="264"/>
    </location>
</feature>
<feature type="transmembrane region" description="Helical" evidence="8">
    <location>
        <begin position="276"/>
        <end position="295"/>
    </location>
</feature>
<dbReference type="NCBIfam" id="TIGR00688">
    <property type="entry name" value="rarD"/>
    <property type="match status" value="1"/>
</dbReference>
<protein>
    <submittedName>
        <fullName evidence="10">Protein RarD</fullName>
    </submittedName>
</protein>